<sequence length="71" mass="6769">PDPEPTTPDPDPTLTVDPPAGNQNGGNNGDPISFGSDTSGSDTFGVDAFGLGTSGPDDAASAPVSLAGAAL</sequence>
<protein>
    <submittedName>
        <fullName evidence="2">Uncharacterized protein</fullName>
    </submittedName>
</protein>
<feature type="region of interest" description="Disordered" evidence="1">
    <location>
        <begin position="1"/>
        <end position="71"/>
    </location>
</feature>
<comment type="caution">
    <text evidence="2">The sequence shown here is derived from an EMBL/GenBank/DDBJ whole genome shotgun (WGS) entry which is preliminary data.</text>
</comment>
<organism evidence="2 3">
    <name type="scientific">Streptomyces mesophilus</name>
    <dbReference type="NCBI Taxonomy" id="1775132"/>
    <lineage>
        <taxon>Bacteria</taxon>
        <taxon>Bacillati</taxon>
        <taxon>Actinomycetota</taxon>
        <taxon>Actinomycetes</taxon>
        <taxon>Kitasatosporales</taxon>
        <taxon>Streptomycetaceae</taxon>
        <taxon>Streptomyces</taxon>
    </lineage>
</organism>
<reference evidence="2 3" key="1">
    <citation type="submission" date="2020-02" db="EMBL/GenBank/DDBJ databases">
        <title>Whole-genome analyses of novel actinobacteria.</title>
        <authorList>
            <person name="Sahin N."/>
            <person name="Tokatli A."/>
        </authorList>
    </citation>
    <scope>NUCLEOTIDE SEQUENCE [LARGE SCALE GENOMIC DNA]</scope>
    <source>
        <strain evidence="2 3">YC504</strain>
    </source>
</reference>
<evidence type="ECO:0000313" key="2">
    <source>
        <dbReference type="EMBL" id="NGO81237.1"/>
    </source>
</evidence>
<gene>
    <name evidence="2" type="ORF">G6045_37075</name>
</gene>
<dbReference type="EMBL" id="JAAKZW010000298">
    <property type="protein sequence ID" value="NGO81237.1"/>
    <property type="molecule type" value="Genomic_DNA"/>
</dbReference>
<proteinExistence type="predicted"/>
<feature type="non-terminal residue" evidence="2">
    <location>
        <position position="1"/>
    </location>
</feature>
<evidence type="ECO:0000313" key="3">
    <source>
        <dbReference type="Proteomes" id="UP000481109"/>
    </source>
</evidence>
<keyword evidence="3" id="KW-1185">Reference proteome</keyword>
<evidence type="ECO:0000256" key="1">
    <source>
        <dbReference type="SAM" id="MobiDB-lite"/>
    </source>
</evidence>
<dbReference type="RefSeq" id="WP_206344686.1">
    <property type="nucleotide sequence ID" value="NZ_JAAKZW010000298.1"/>
</dbReference>
<dbReference type="AlphaFoldDB" id="A0A6G4XWQ0"/>
<dbReference type="Proteomes" id="UP000481109">
    <property type="component" value="Unassembled WGS sequence"/>
</dbReference>
<accession>A0A6G4XWQ0</accession>
<feature type="compositionally biased region" description="Pro residues" evidence="1">
    <location>
        <begin position="1"/>
        <end position="11"/>
    </location>
</feature>
<name>A0A6G4XWQ0_9ACTN</name>
<feature type="compositionally biased region" description="Low complexity" evidence="1">
    <location>
        <begin position="59"/>
        <end position="71"/>
    </location>
</feature>
<feature type="compositionally biased region" description="Low complexity" evidence="1">
    <location>
        <begin position="12"/>
        <end position="22"/>
    </location>
</feature>